<dbReference type="AlphaFoldDB" id="A0A5D4SMT9"/>
<evidence type="ECO:0000313" key="2">
    <source>
        <dbReference type="Proteomes" id="UP000322524"/>
    </source>
</evidence>
<protein>
    <submittedName>
        <fullName evidence="1">Uncharacterized protein</fullName>
    </submittedName>
</protein>
<evidence type="ECO:0000313" key="1">
    <source>
        <dbReference type="EMBL" id="TYS63442.1"/>
    </source>
</evidence>
<organism evidence="1 2">
    <name type="scientific">Sutcliffiella horikoshii</name>
    <dbReference type="NCBI Taxonomy" id="79883"/>
    <lineage>
        <taxon>Bacteria</taxon>
        <taxon>Bacillati</taxon>
        <taxon>Bacillota</taxon>
        <taxon>Bacilli</taxon>
        <taxon>Bacillales</taxon>
        <taxon>Bacillaceae</taxon>
        <taxon>Sutcliffiella</taxon>
    </lineage>
</organism>
<dbReference type="Proteomes" id="UP000322524">
    <property type="component" value="Unassembled WGS sequence"/>
</dbReference>
<sequence>MFRQIKTPFGQQFDGFGHFKNWFGHFRGNFGQKHKIFGQLSQNFGHYRKIFGHLTFSPKPLSLPHRKSTKNKPATHFKSTKSQQIIKLIRWLPGHPYLPNPYAIICSFNSSSP</sequence>
<name>A0A5D4SMT9_9BACI</name>
<comment type="caution">
    <text evidence="1">The sequence shown here is derived from an EMBL/GenBank/DDBJ whole genome shotgun (WGS) entry which is preliminary data.</text>
</comment>
<accession>A0A5D4SMT9</accession>
<dbReference type="EMBL" id="VTEV01000010">
    <property type="protein sequence ID" value="TYS63442.1"/>
    <property type="molecule type" value="Genomic_DNA"/>
</dbReference>
<proteinExistence type="predicted"/>
<gene>
    <name evidence="1" type="ORF">FZC76_19655</name>
</gene>
<reference evidence="1 2" key="1">
    <citation type="submission" date="2019-08" db="EMBL/GenBank/DDBJ databases">
        <title>Bacillus genomes from the desert of Cuatro Cienegas, Coahuila.</title>
        <authorList>
            <person name="Olmedo-Alvarez G."/>
        </authorList>
    </citation>
    <scope>NUCLEOTIDE SEQUENCE [LARGE SCALE GENOMIC DNA]</scope>
    <source>
        <strain evidence="1 2">CH28_1T</strain>
    </source>
</reference>